<reference evidence="1 2" key="1">
    <citation type="journal article" date="2016" name="Nat. Commun.">
        <title>Thousands of microbial genomes shed light on interconnected biogeochemical processes in an aquifer system.</title>
        <authorList>
            <person name="Anantharaman K."/>
            <person name="Brown C.T."/>
            <person name="Hug L.A."/>
            <person name="Sharon I."/>
            <person name="Castelle C.J."/>
            <person name="Probst A.J."/>
            <person name="Thomas B.C."/>
            <person name="Singh A."/>
            <person name="Wilkins M.J."/>
            <person name="Karaoz U."/>
            <person name="Brodie E.L."/>
            <person name="Williams K.H."/>
            <person name="Hubbard S.S."/>
            <person name="Banfield J.F."/>
        </authorList>
    </citation>
    <scope>NUCLEOTIDE SEQUENCE [LARGE SCALE GENOMIC DNA]</scope>
</reference>
<evidence type="ECO:0000313" key="1">
    <source>
        <dbReference type="EMBL" id="OGJ00775.1"/>
    </source>
</evidence>
<evidence type="ECO:0000313" key="2">
    <source>
        <dbReference type="Proteomes" id="UP000177693"/>
    </source>
</evidence>
<evidence type="ECO:0008006" key="3">
    <source>
        <dbReference type="Google" id="ProtNLM"/>
    </source>
</evidence>
<dbReference type="AlphaFoldDB" id="A0A1F6Y368"/>
<name>A0A1F6Y368_9BACT</name>
<organism evidence="1 2">
    <name type="scientific">Candidatus Nomurabacteria bacterium RIFCSPLOWO2_02_FULL_40_67</name>
    <dbReference type="NCBI Taxonomy" id="1801787"/>
    <lineage>
        <taxon>Bacteria</taxon>
        <taxon>Candidatus Nomuraibacteriota</taxon>
    </lineage>
</organism>
<gene>
    <name evidence="1" type="ORF">A3I23_03290</name>
</gene>
<sequence>MSLPREEILKMESKINEWENKNISSRGSDVQNLKDKIRGNQEKLDKLVSIYLDGDIERKIYLERKDLLMREKASLLESERGFGQQRKNWVEPLRSFVLSLKECADLEKSENYLEWKTFF</sequence>
<accession>A0A1F6Y368</accession>
<protein>
    <recommendedName>
        <fullName evidence="3">Recombinase</fullName>
    </recommendedName>
</protein>
<comment type="caution">
    <text evidence="1">The sequence shown here is derived from an EMBL/GenBank/DDBJ whole genome shotgun (WGS) entry which is preliminary data.</text>
</comment>
<proteinExistence type="predicted"/>
<dbReference type="EMBL" id="MFVL01000028">
    <property type="protein sequence ID" value="OGJ00775.1"/>
    <property type="molecule type" value="Genomic_DNA"/>
</dbReference>
<dbReference type="Proteomes" id="UP000177693">
    <property type="component" value="Unassembled WGS sequence"/>
</dbReference>